<accession>A0A840L3W6</accession>
<comment type="caution">
    <text evidence="1">The sequence shown here is derived from an EMBL/GenBank/DDBJ whole genome shotgun (WGS) entry which is preliminary data.</text>
</comment>
<dbReference type="Proteomes" id="UP000562027">
    <property type="component" value="Unassembled WGS sequence"/>
</dbReference>
<evidence type="ECO:0000313" key="2">
    <source>
        <dbReference type="Proteomes" id="UP000562027"/>
    </source>
</evidence>
<proteinExistence type="predicted"/>
<name>A0A840L3W6_9BURK</name>
<keyword evidence="2" id="KW-1185">Reference proteome</keyword>
<sequence length="30" mass="3576">MKRDEDYAFLVKKLGELTLRQEVPRALIDK</sequence>
<dbReference type="EMBL" id="JACHLP010000002">
    <property type="protein sequence ID" value="MBB4842646.1"/>
    <property type="molecule type" value="Genomic_DNA"/>
</dbReference>
<reference evidence="1 2" key="1">
    <citation type="submission" date="2020-08" db="EMBL/GenBank/DDBJ databases">
        <title>Functional genomics of gut bacteria from endangered species of beetles.</title>
        <authorList>
            <person name="Carlos-Shanley C."/>
        </authorList>
    </citation>
    <scope>NUCLEOTIDE SEQUENCE [LARGE SCALE GENOMIC DNA]</scope>
    <source>
        <strain evidence="1 2">S00239</strain>
    </source>
</reference>
<evidence type="ECO:0000313" key="1">
    <source>
        <dbReference type="EMBL" id="MBB4842646.1"/>
    </source>
</evidence>
<dbReference type="AlphaFoldDB" id="A0A840L3W6"/>
<gene>
    <name evidence="1" type="ORF">HNP55_001161</name>
</gene>
<protein>
    <submittedName>
        <fullName evidence="1">Uncharacterized protein</fullName>
    </submittedName>
</protein>
<organism evidence="1 2">
    <name type="scientific">Roseateles oligotrophus</name>
    <dbReference type="NCBI Taxonomy" id="1769250"/>
    <lineage>
        <taxon>Bacteria</taxon>
        <taxon>Pseudomonadati</taxon>
        <taxon>Pseudomonadota</taxon>
        <taxon>Betaproteobacteria</taxon>
        <taxon>Burkholderiales</taxon>
        <taxon>Sphaerotilaceae</taxon>
        <taxon>Roseateles</taxon>
    </lineage>
</organism>